<feature type="chain" id="PRO_5040287559" evidence="1">
    <location>
        <begin position="20"/>
        <end position="348"/>
    </location>
</feature>
<organism evidence="2 3">
    <name type="scientific">Colletotrichum karsti</name>
    <dbReference type="NCBI Taxonomy" id="1095194"/>
    <lineage>
        <taxon>Eukaryota</taxon>
        <taxon>Fungi</taxon>
        <taxon>Dikarya</taxon>
        <taxon>Ascomycota</taxon>
        <taxon>Pezizomycotina</taxon>
        <taxon>Sordariomycetes</taxon>
        <taxon>Hypocreomycetidae</taxon>
        <taxon>Glomerellales</taxon>
        <taxon>Glomerellaceae</taxon>
        <taxon>Colletotrichum</taxon>
        <taxon>Colletotrichum boninense species complex</taxon>
    </lineage>
</organism>
<comment type="caution">
    <text evidence="2">The sequence shown here is derived from an EMBL/GenBank/DDBJ whole genome shotgun (WGS) entry which is preliminary data.</text>
</comment>
<evidence type="ECO:0000313" key="2">
    <source>
        <dbReference type="EMBL" id="KAF9869728.1"/>
    </source>
</evidence>
<accession>A0A9P6LDY2</accession>
<keyword evidence="1" id="KW-0732">Signal</keyword>
<dbReference type="Proteomes" id="UP000781932">
    <property type="component" value="Unassembled WGS sequence"/>
</dbReference>
<protein>
    <submittedName>
        <fullName evidence="2">Uncharacterized protein</fullName>
    </submittedName>
</protein>
<evidence type="ECO:0000313" key="3">
    <source>
        <dbReference type="Proteomes" id="UP000781932"/>
    </source>
</evidence>
<sequence>MHPAAPLPLLLTLSTAAHALPIVDFLLHPRAPTKSYSVVNVDGDASTDAPPIVTVTKDPVQVTVTERVSHTASQESTAVQPTTTSTSIAVVNVGGDGPTTVTVTPTEKPAPEPTSIFSFTKRSSVCACFINYTSTLLCLRCSKTIVGLIECSSSLITFILGASANVHLSSYPGTFFSLAKPDPACSLISPYANGSVNTLKTSAIETPSTPVTSATPIIVVPPPWTETPVAPTSVAVTSAAEQTSTSVPVPPVNTTSVAPISPTSTYPVWTPDSSSSTAATPTQVYETAHPTTWAQETSTTLPSTFLTSIVSLTSSPSPIPTSTKSYDDGYWATNKYPDGNTTATAVPQ</sequence>
<proteinExistence type="predicted"/>
<keyword evidence="3" id="KW-1185">Reference proteome</keyword>
<dbReference type="GeneID" id="62168557"/>
<dbReference type="EMBL" id="JAATWM020000065">
    <property type="protein sequence ID" value="KAF9869728.1"/>
    <property type="molecule type" value="Genomic_DNA"/>
</dbReference>
<dbReference type="RefSeq" id="XP_038739189.1">
    <property type="nucleotide sequence ID" value="XM_038895483.1"/>
</dbReference>
<dbReference type="AlphaFoldDB" id="A0A9P6LDY2"/>
<dbReference type="OrthoDB" id="4851620at2759"/>
<evidence type="ECO:0000256" key="1">
    <source>
        <dbReference type="SAM" id="SignalP"/>
    </source>
</evidence>
<reference evidence="2" key="2">
    <citation type="submission" date="2020-11" db="EMBL/GenBank/DDBJ databases">
        <title>Whole genome sequencing of Colletotrichum sp.</title>
        <authorList>
            <person name="Li H."/>
        </authorList>
    </citation>
    <scope>NUCLEOTIDE SEQUENCE</scope>
    <source>
        <strain evidence="2">CkLH20</strain>
    </source>
</reference>
<gene>
    <name evidence="2" type="ORF">CkaCkLH20_12771</name>
</gene>
<feature type="signal peptide" evidence="1">
    <location>
        <begin position="1"/>
        <end position="19"/>
    </location>
</feature>
<name>A0A9P6LDY2_9PEZI</name>
<reference evidence="2" key="1">
    <citation type="submission" date="2020-03" db="EMBL/GenBank/DDBJ databases">
        <authorList>
            <person name="He L."/>
        </authorList>
    </citation>
    <scope>NUCLEOTIDE SEQUENCE</scope>
    <source>
        <strain evidence="2">CkLH20</strain>
    </source>
</reference>